<organism evidence="2 3">
    <name type="scientific">Paramuricea clavata</name>
    <name type="common">Red gorgonian</name>
    <name type="synonym">Violescent sea-whip</name>
    <dbReference type="NCBI Taxonomy" id="317549"/>
    <lineage>
        <taxon>Eukaryota</taxon>
        <taxon>Metazoa</taxon>
        <taxon>Cnidaria</taxon>
        <taxon>Anthozoa</taxon>
        <taxon>Octocorallia</taxon>
        <taxon>Malacalcyonacea</taxon>
        <taxon>Plexauridae</taxon>
        <taxon>Paramuricea</taxon>
    </lineage>
</organism>
<name>A0A7D9IV72_PARCT</name>
<evidence type="ECO:0000313" key="2">
    <source>
        <dbReference type="EMBL" id="CAB4017126.1"/>
    </source>
</evidence>
<dbReference type="OrthoDB" id="5983137at2759"/>
<sequence>MFFKRKTCAYESKGIGRPVCHDAHGISQNYLLELDDDDEIRQAIEWFDIHDEEVFTFKQSIVDYLHEAKGHLKEEFSRSSVKSKYSQSSRSYASGSSNRSQLIQAKAKTASLEAKAAFFKESQALEMAAEELELKRMIAQAKAEEKPTAINYKHAESLSTKTPSIPKPVTTSTSKKENLSKINPEALPFVFKQDKRTEPQSPIERLYFLDQYTTGKAKEVIKGCIQIKQMKSNDSYGQAKALLKKHFGDPFKLAFTDGHLVSFAMPEMDSVYKGLLLHWIQQAKNTTTGLPYRDDLNTAQVSRQLWEKLPLYLRSKWTERASRIRSTQSRNATFSEFSKFVTEQAELAIDPVFSEEFSEKPHDLNECEEIGKKTLPQRKDLIREKGLCFGCLKPGHISSKCNDKLVCKTCEKKHPSALHDPFWKPKSNKLQTTPKENVEKNEQEKINSGLTACSIIGAVDVPVNMGIVPVWLHYKSEPKKRIKVYALLDNGSGGTFIKTETMERLGIDCEDTALVLTTMHRTQEIETKVVNGLVAANCQKEDVHLDLPKSYAREQIPTDREEITRPEVAERFHHLQKISEPLTPYIEDVEVSLLIGLNCPKT</sequence>
<keyword evidence="3" id="KW-1185">Reference proteome</keyword>
<dbReference type="AlphaFoldDB" id="A0A7D9IV72"/>
<comment type="caution">
    <text evidence="2">The sequence shown here is derived from an EMBL/GenBank/DDBJ whole genome shotgun (WGS) entry which is preliminary data.</text>
</comment>
<dbReference type="PROSITE" id="PS50158">
    <property type="entry name" value="ZF_CCHC"/>
    <property type="match status" value="1"/>
</dbReference>
<proteinExistence type="predicted"/>
<dbReference type="PANTHER" id="PTHR47331:SF4">
    <property type="entry name" value="PEPTIDASE S1 DOMAIN-CONTAINING PROTEIN"/>
    <property type="match status" value="1"/>
</dbReference>
<dbReference type="InterPro" id="IPR001878">
    <property type="entry name" value="Znf_CCHC"/>
</dbReference>
<dbReference type="GO" id="GO:0003676">
    <property type="term" value="F:nucleic acid binding"/>
    <property type="evidence" value="ECO:0007669"/>
    <property type="project" value="InterPro"/>
</dbReference>
<feature type="region of interest" description="Disordered" evidence="1">
    <location>
        <begin position="159"/>
        <end position="178"/>
    </location>
</feature>
<protein>
    <submittedName>
        <fullName evidence="2">Uncharacterized protein</fullName>
    </submittedName>
</protein>
<gene>
    <name evidence="2" type="ORF">PACLA_8A086744</name>
</gene>
<reference evidence="2" key="1">
    <citation type="submission" date="2020-04" db="EMBL/GenBank/DDBJ databases">
        <authorList>
            <person name="Alioto T."/>
            <person name="Alioto T."/>
            <person name="Gomez Garrido J."/>
        </authorList>
    </citation>
    <scope>NUCLEOTIDE SEQUENCE</scope>
    <source>
        <strain evidence="2">A484AB</strain>
    </source>
</reference>
<accession>A0A7D9IV72</accession>
<feature type="compositionally biased region" description="Polar residues" evidence="1">
    <location>
        <begin position="159"/>
        <end position="173"/>
    </location>
</feature>
<dbReference type="EMBL" id="CACRXK020009415">
    <property type="protein sequence ID" value="CAB4017126.1"/>
    <property type="molecule type" value="Genomic_DNA"/>
</dbReference>
<evidence type="ECO:0000256" key="1">
    <source>
        <dbReference type="SAM" id="MobiDB-lite"/>
    </source>
</evidence>
<evidence type="ECO:0000313" key="3">
    <source>
        <dbReference type="Proteomes" id="UP001152795"/>
    </source>
</evidence>
<dbReference type="Proteomes" id="UP001152795">
    <property type="component" value="Unassembled WGS sequence"/>
</dbReference>
<dbReference type="PANTHER" id="PTHR47331">
    <property type="entry name" value="PHD-TYPE DOMAIN-CONTAINING PROTEIN"/>
    <property type="match status" value="1"/>
</dbReference>
<dbReference type="GO" id="GO:0008270">
    <property type="term" value="F:zinc ion binding"/>
    <property type="evidence" value="ECO:0007669"/>
    <property type="project" value="InterPro"/>
</dbReference>